<accession>A0AA94HMY5</accession>
<protein>
    <recommendedName>
        <fullName evidence="3">Uracil DNA glycosylase superfamily protein</fullName>
    </recommendedName>
</protein>
<proteinExistence type="predicted"/>
<dbReference type="AlphaFoldDB" id="A0AA94HMY5"/>
<dbReference type="EMBL" id="FOZN01000002">
    <property type="protein sequence ID" value="SFS11387.1"/>
    <property type="molecule type" value="Genomic_DNA"/>
</dbReference>
<reference evidence="1 2" key="1">
    <citation type="submission" date="2016-10" db="EMBL/GenBank/DDBJ databases">
        <authorList>
            <person name="Varghese N."/>
            <person name="Submissions S."/>
        </authorList>
    </citation>
    <scope>NUCLEOTIDE SEQUENCE [LARGE SCALE GENOMIC DNA]</scope>
    <source>
        <strain evidence="1 2">IAM 15147</strain>
    </source>
</reference>
<comment type="caution">
    <text evidence="1">The sequence shown here is derived from an EMBL/GenBank/DDBJ whole genome shotgun (WGS) entry which is preliminary data.</text>
</comment>
<sequence>MDLLQSLDAYRHEASWAVWKTDDAGDVVGDPEFPLEAATEAAHGRAMIVALNPGGIPSAEHPVTPDWSNFHSPNSRHNDIFLAHAFVGTPFWGAYMTDLHPQLVEPNSTLVRPEQEEALRSVQSLIAQARLLQSVGTIICLGGKSLRSISAYADLIERETGIRSIVGVPHYSRSNANVHKHDAERYRRLVHEALGLVTEEVESGPESSGKTRSTK</sequence>
<keyword evidence="2" id="KW-1185">Reference proteome</keyword>
<dbReference type="RefSeq" id="WP_092917472.1">
    <property type="nucleotide sequence ID" value="NZ_FOZN01000002.1"/>
</dbReference>
<gene>
    <name evidence="1" type="ORF">SAMN04487783_1564</name>
</gene>
<evidence type="ECO:0000313" key="1">
    <source>
        <dbReference type="EMBL" id="SFS11387.1"/>
    </source>
</evidence>
<evidence type="ECO:0008006" key="3">
    <source>
        <dbReference type="Google" id="ProtNLM"/>
    </source>
</evidence>
<organism evidence="1 2">
    <name type="scientific">Agrococcus baldri</name>
    <dbReference type="NCBI Taxonomy" id="153730"/>
    <lineage>
        <taxon>Bacteria</taxon>
        <taxon>Bacillati</taxon>
        <taxon>Actinomycetota</taxon>
        <taxon>Actinomycetes</taxon>
        <taxon>Micrococcales</taxon>
        <taxon>Microbacteriaceae</taxon>
        <taxon>Agrococcus</taxon>
    </lineage>
</organism>
<evidence type="ECO:0000313" key="2">
    <source>
        <dbReference type="Proteomes" id="UP000198506"/>
    </source>
</evidence>
<dbReference type="Proteomes" id="UP000198506">
    <property type="component" value="Unassembled WGS sequence"/>
</dbReference>
<name>A0AA94HMY5_9MICO</name>